<evidence type="ECO:0000256" key="2">
    <source>
        <dbReference type="ARBA" id="ARBA00000751"/>
    </source>
</evidence>
<organism evidence="4 5">
    <name type="scientific">Glycomyces harbinensis</name>
    <dbReference type="NCBI Taxonomy" id="58114"/>
    <lineage>
        <taxon>Bacteria</taxon>
        <taxon>Bacillati</taxon>
        <taxon>Actinomycetota</taxon>
        <taxon>Actinomycetes</taxon>
        <taxon>Glycomycetales</taxon>
        <taxon>Glycomycetaceae</taxon>
        <taxon>Glycomyces</taxon>
    </lineage>
</organism>
<proteinExistence type="predicted"/>
<evidence type="ECO:0000256" key="1">
    <source>
        <dbReference type="ARBA" id="ARBA00000022"/>
    </source>
</evidence>
<reference evidence="5" key="1">
    <citation type="submission" date="2016-10" db="EMBL/GenBank/DDBJ databases">
        <authorList>
            <person name="Varghese N."/>
            <person name="Submissions S."/>
        </authorList>
    </citation>
    <scope>NUCLEOTIDE SEQUENCE [LARGE SCALE GENOMIC DNA]</scope>
    <source>
        <strain evidence="5">CGMCC 4.3516</strain>
    </source>
</reference>
<feature type="domain" description="NADAR" evidence="3">
    <location>
        <begin position="210"/>
        <end position="356"/>
    </location>
</feature>
<keyword evidence="5" id="KW-1185">Reference proteome</keyword>
<dbReference type="InterPro" id="IPR037238">
    <property type="entry name" value="YbiA-like_sf"/>
</dbReference>
<dbReference type="AlphaFoldDB" id="A0A1G6ZYI8"/>
<accession>A0A1G6ZYI8</accession>
<dbReference type="STRING" id="58114.SAMN05216270_11229"/>
<dbReference type="EMBL" id="FNAD01000012">
    <property type="protein sequence ID" value="SDE07443.1"/>
    <property type="molecule type" value="Genomic_DNA"/>
</dbReference>
<evidence type="ECO:0000313" key="4">
    <source>
        <dbReference type="EMBL" id="SDE07443.1"/>
    </source>
</evidence>
<comment type="catalytic activity">
    <reaction evidence="2">
        <text>2,5-diamino-6-hydroxy-4-(5-phosphoribosylamino)-pyrimidine + H2O = 2,5,6-triamino-4-hydroxypyrimidine + D-ribose 5-phosphate</text>
        <dbReference type="Rhea" id="RHEA:23436"/>
        <dbReference type="ChEBI" id="CHEBI:15377"/>
        <dbReference type="ChEBI" id="CHEBI:58614"/>
        <dbReference type="ChEBI" id="CHEBI:78346"/>
        <dbReference type="ChEBI" id="CHEBI:137796"/>
    </reaction>
</comment>
<evidence type="ECO:0000313" key="5">
    <source>
        <dbReference type="Proteomes" id="UP000198949"/>
    </source>
</evidence>
<dbReference type="InterPro" id="IPR012816">
    <property type="entry name" value="NADAR"/>
</dbReference>
<name>A0A1G6ZYI8_9ACTN</name>
<protein>
    <recommendedName>
        <fullName evidence="3">NADAR domain-containing protein</fullName>
    </recommendedName>
</protein>
<dbReference type="SUPFAM" id="SSF143990">
    <property type="entry name" value="YbiA-like"/>
    <property type="match status" value="1"/>
</dbReference>
<dbReference type="CDD" id="cd15457">
    <property type="entry name" value="NADAR"/>
    <property type="match status" value="1"/>
</dbReference>
<gene>
    <name evidence="4" type="ORF">SAMN05216270_11229</name>
</gene>
<sequence>MLSPELQDKIGGLVEALGALMVPSAPAAGLHEHLDLFDRVAGEVAEVAAKADVVAGSVGVIATAGFAALGAPPLFAQIAGYCADRGTRSLTGDLVADADRTRELVIDSLATAFLLGDTLYCARRNQLSLCDSMDLLLRKHSDEELGTLLDQLVPEKPPVVEAPSPDAEATAPRPATGATRAGAAWTPFQPKADAPLFFADHVESHAGNPAPGCLDQWWPSPILVNGRRFPTAEHFMMWSKAMLFGDEATAKAVLLTDSPEQARQLGRLVSGFDGEVWDREKFRIVVAGNIAKFSQHDELGDFLLYTGDRLLVEASPIDSTWAIGLAEDDPQTDDPRTWRGSNLLGFALMTVRDHLRKARGRQRRQRYSEH</sequence>
<dbReference type="NCBIfam" id="TIGR02464">
    <property type="entry name" value="ribofla_fusion"/>
    <property type="match status" value="1"/>
</dbReference>
<dbReference type="RefSeq" id="WP_218125348.1">
    <property type="nucleotide sequence ID" value="NZ_FNAD01000012.1"/>
</dbReference>
<evidence type="ECO:0000259" key="3">
    <source>
        <dbReference type="Pfam" id="PF08719"/>
    </source>
</evidence>
<comment type="catalytic activity">
    <reaction evidence="1">
        <text>5-amino-6-(5-phospho-D-ribosylamino)uracil + H2O = 5,6-diaminouracil + D-ribose 5-phosphate</text>
        <dbReference type="Rhea" id="RHEA:55020"/>
        <dbReference type="ChEBI" id="CHEBI:15377"/>
        <dbReference type="ChEBI" id="CHEBI:46252"/>
        <dbReference type="ChEBI" id="CHEBI:58453"/>
        <dbReference type="ChEBI" id="CHEBI:78346"/>
    </reaction>
</comment>
<dbReference type="Pfam" id="PF08719">
    <property type="entry name" value="NADAR"/>
    <property type="match status" value="1"/>
</dbReference>
<dbReference type="Proteomes" id="UP000198949">
    <property type="component" value="Unassembled WGS sequence"/>
</dbReference>
<dbReference type="Gene3D" id="1.10.357.40">
    <property type="entry name" value="YbiA-like"/>
    <property type="match status" value="1"/>
</dbReference>